<dbReference type="Gramene" id="OIV89264">
    <property type="protein sequence ID" value="OIV89264"/>
    <property type="gene ID" value="TanjilG_23888"/>
</dbReference>
<protein>
    <submittedName>
        <fullName evidence="1">Uncharacterized protein</fullName>
    </submittedName>
</protein>
<proteinExistence type="predicted"/>
<evidence type="ECO:0000313" key="2">
    <source>
        <dbReference type="Proteomes" id="UP000188354"/>
    </source>
</evidence>
<reference evidence="1 2" key="1">
    <citation type="journal article" date="2017" name="Plant Biotechnol. J.">
        <title>A comprehensive draft genome sequence for lupin (Lupinus angustifolius), an emerging health food: insights into plant-microbe interactions and legume evolution.</title>
        <authorList>
            <person name="Hane J.K."/>
            <person name="Ming Y."/>
            <person name="Kamphuis L.G."/>
            <person name="Nelson M.N."/>
            <person name="Garg G."/>
            <person name="Atkins C.A."/>
            <person name="Bayer P.E."/>
            <person name="Bravo A."/>
            <person name="Bringans S."/>
            <person name="Cannon S."/>
            <person name="Edwards D."/>
            <person name="Foley R."/>
            <person name="Gao L.L."/>
            <person name="Harrison M.J."/>
            <person name="Huang W."/>
            <person name="Hurgobin B."/>
            <person name="Li S."/>
            <person name="Liu C.W."/>
            <person name="McGrath A."/>
            <person name="Morahan G."/>
            <person name="Murray J."/>
            <person name="Weller J."/>
            <person name="Jian J."/>
            <person name="Singh K.B."/>
        </authorList>
    </citation>
    <scope>NUCLEOTIDE SEQUENCE [LARGE SCALE GENOMIC DNA]</scope>
    <source>
        <strain evidence="2">cv. Tanjil</strain>
        <tissue evidence="1">Whole plant</tissue>
    </source>
</reference>
<dbReference type="Proteomes" id="UP000188354">
    <property type="component" value="Unassembled WGS sequence"/>
</dbReference>
<name>A0A1J7GGS1_LUPAN</name>
<evidence type="ECO:0000313" key="1">
    <source>
        <dbReference type="EMBL" id="OIV89264.1"/>
    </source>
</evidence>
<sequence length="122" mass="13916">MNVSSSVEQGEHEHDNKHQGIFSKTEVIIKYGPLHVLMMMDSNARPFACVCQVLVIKQIKARKVENKVMDHHVDPMTMSSTFSFENFKHNSGIANEKNEDESISSYFELPISHMFKYSGDGH</sequence>
<organism evidence="1 2">
    <name type="scientific">Lupinus angustifolius</name>
    <name type="common">Narrow-leaved blue lupine</name>
    <dbReference type="NCBI Taxonomy" id="3871"/>
    <lineage>
        <taxon>Eukaryota</taxon>
        <taxon>Viridiplantae</taxon>
        <taxon>Streptophyta</taxon>
        <taxon>Embryophyta</taxon>
        <taxon>Tracheophyta</taxon>
        <taxon>Spermatophyta</taxon>
        <taxon>Magnoliopsida</taxon>
        <taxon>eudicotyledons</taxon>
        <taxon>Gunneridae</taxon>
        <taxon>Pentapetalae</taxon>
        <taxon>rosids</taxon>
        <taxon>fabids</taxon>
        <taxon>Fabales</taxon>
        <taxon>Fabaceae</taxon>
        <taxon>Papilionoideae</taxon>
        <taxon>50 kb inversion clade</taxon>
        <taxon>genistoids sensu lato</taxon>
        <taxon>core genistoids</taxon>
        <taxon>Genisteae</taxon>
        <taxon>Lupinus</taxon>
    </lineage>
</organism>
<gene>
    <name evidence="1" type="ORF">TanjilG_23888</name>
</gene>
<dbReference type="AlphaFoldDB" id="A0A1J7GGS1"/>
<accession>A0A1J7GGS1</accession>
<dbReference type="EMBL" id="KV862329">
    <property type="protein sequence ID" value="OIV89264.1"/>
    <property type="molecule type" value="Genomic_DNA"/>
</dbReference>
<keyword evidence="2" id="KW-1185">Reference proteome</keyword>